<dbReference type="EMBL" id="JABTCG010000011">
    <property type="protein sequence ID" value="MBD0852586.1"/>
    <property type="molecule type" value="Genomic_DNA"/>
</dbReference>
<reference evidence="9 10" key="1">
    <citation type="submission" date="2020-05" db="EMBL/GenBank/DDBJ databases">
        <title>The draft genome sequence of Maribacter arenosus CAU 1321.</title>
        <authorList>
            <person name="Mu L."/>
        </authorList>
    </citation>
    <scope>NUCLEOTIDE SEQUENCE [LARGE SCALE GENOMIC DNA]</scope>
    <source>
        <strain evidence="9 10">CAU 1321</strain>
    </source>
</reference>
<evidence type="ECO:0000256" key="1">
    <source>
        <dbReference type="ARBA" id="ARBA00004141"/>
    </source>
</evidence>
<feature type="transmembrane region" description="Helical" evidence="7">
    <location>
        <begin position="42"/>
        <end position="63"/>
    </location>
</feature>
<dbReference type="Pfam" id="PF13727">
    <property type="entry name" value="CoA_binding_3"/>
    <property type="match status" value="1"/>
</dbReference>
<dbReference type="Proteomes" id="UP000598350">
    <property type="component" value="Unassembled WGS sequence"/>
</dbReference>
<feature type="transmembrane region" description="Helical" evidence="7">
    <location>
        <begin position="84"/>
        <end position="103"/>
    </location>
</feature>
<comment type="caution">
    <text evidence="9">The sequence shown here is derived from an EMBL/GenBank/DDBJ whole genome shotgun (WGS) entry which is preliminary data.</text>
</comment>
<keyword evidence="5 7" id="KW-1133">Transmembrane helix</keyword>
<name>A0ABR7VI15_9FLAO</name>
<evidence type="ECO:0000313" key="10">
    <source>
        <dbReference type="Proteomes" id="UP000598350"/>
    </source>
</evidence>
<comment type="similarity">
    <text evidence="2">Belongs to the bacterial sugar transferase family.</text>
</comment>
<evidence type="ECO:0000259" key="8">
    <source>
        <dbReference type="Pfam" id="PF02397"/>
    </source>
</evidence>
<evidence type="ECO:0000256" key="2">
    <source>
        <dbReference type="ARBA" id="ARBA00006464"/>
    </source>
</evidence>
<feature type="transmembrane region" description="Helical" evidence="7">
    <location>
        <begin position="278"/>
        <end position="301"/>
    </location>
</feature>
<accession>A0ABR7VI15</accession>
<evidence type="ECO:0000256" key="6">
    <source>
        <dbReference type="ARBA" id="ARBA00023136"/>
    </source>
</evidence>
<evidence type="ECO:0000256" key="7">
    <source>
        <dbReference type="SAM" id="Phobius"/>
    </source>
</evidence>
<gene>
    <name evidence="9" type="ORF">HPE63_18060</name>
</gene>
<organism evidence="9 10">
    <name type="scientific">Maribacter arenosus</name>
    <dbReference type="NCBI Taxonomy" id="1854708"/>
    <lineage>
        <taxon>Bacteria</taxon>
        <taxon>Pseudomonadati</taxon>
        <taxon>Bacteroidota</taxon>
        <taxon>Flavobacteriia</taxon>
        <taxon>Flavobacteriales</taxon>
        <taxon>Flavobacteriaceae</taxon>
        <taxon>Maribacter</taxon>
    </lineage>
</organism>
<dbReference type="Pfam" id="PF02397">
    <property type="entry name" value="Bac_transf"/>
    <property type="match status" value="1"/>
</dbReference>
<keyword evidence="6 7" id="KW-0472">Membrane</keyword>
<dbReference type="InterPro" id="IPR017475">
    <property type="entry name" value="EPS_sugar_tfrase"/>
</dbReference>
<dbReference type="InterPro" id="IPR003362">
    <property type="entry name" value="Bact_transf"/>
</dbReference>
<keyword evidence="4 7" id="KW-0812">Transmembrane</keyword>
<feature type="transmembrane region" description="Helical" evidence="7">
    <location>
        <begin position="109"/>
        <end position="128"/>
    </location>
</feature>
<sequence length="463" mass="54133">MNSKNRYLLINLLAFEFVLLNSVLIIYLFFRLPEFSFIDPAFLKKMIPLIIIYNLSWLFIILYNREKEFYFDPDYNYLRSILTSLFFFVGIVATLVILFKIRYFARSTFIFPIFIFSYLNLISHKYLLKYLKKRSSNLFSNTLLIGSDLEFSELIGLTKGMARFGYILSGYLGDQDEQSKNVLNLKILGNINELSKVLANNSIDEVFISVSQLEKRKITELIKIADSFGVRVKLIPEYPLLMASKFNAGTIGDFAVYKLRQSPLDNFNTTILKRLFDFCFALMIIIVCSPLYLLIGIFIYLDSRGPITYTPYRKGEAGKTFKCYKFRTMSVCDNPVNGTKSTIVNDPRITRVGKFLRKSDLDELPQFFNVLKGEMSVIGPRPHRANLQKDFRRSVNDYMVRSYIKPGITGWAQVNGWRGPTVTNEQKNERIKHDLWYIENWSFWLDIKIIFRTIFGRHRKKAF</sequence>
<comment type="subcellular location">
    <subcellularLocation>
        <location evidence="1">Membrane</location>
        <topology evidence="1">Multi-pass membrane protein</topology>
    </subcellularLocation>
</comment>
<evidence type="ECO:0000256" key="3">
    <source>
        <dbReference type="ARBA" id="ARBA00022679"/>
    </source>
</evidence>
<evidence type="ECO:0000256" key="5">
    <source>
        <dbReference type="ARBA" id="ARBA00022989"/>
    </source>
</evidence>
<keyword evidence="10" id="KW-1185">Reference proteome</keyword>
<protein>
    <submittedName>
        <fullName evidence="9">Exopolysaccharide biosynthesis polyprenyl glycosylphosphotransferase</fullName>
    </submittedName>
</protein>
<dbReference type="Gene3D" id="3.40.50.720">
    <property type="entry name" value="NAD(P)-binding Rossmann-like Domain"/>
    <property type="match status" value="1"/>
</dbReference>
<feature type="domain" description="Bacterial sugar transferase" evidence="8">
    <location>
        <begin position="273"/>
        <end position="455"/>
    </location>
</feature>
<dbReference type="NCBIfam" id="TIGR03025">
    <property type="entry name" value="EPS_sugtrans"/>
    <property type="match status" value="1"/>
</dbReference>
<feature type="transmembrane region" description="Helical" evidence="7">
    <location>
        <begin position="7"/>
        <end position="30"/>
    </location>
</feature>
<keyword evidence="3" id="KW-0808">Transferase</keyword>
<dbReference type="PANTHER" id="PTHR30576:SF0">
    <property type="entry name" value="UNDECAPRENYL-PHOSPHATE N-ACETYLGALACTOSAMINYL 1-PHOSPHATE TRANSFERASE-RELATED"/>
    <property type="match status" value="1"/>
</dbReference>
<dbReference type="PANTHER" id="PTHR30576">
    <property type="entry name" value="COLANIC BIOSYNTHESIS UDP-GLUCOSE LIPID CARRIER TRANSFERASE"/>
    <property type="match status" value="1"/>
</dbReference>
<proteinExistence type="inferred from homology"/>
<evidence type="ECO:0000313" key="9">
    <source>
        <dbReference type="EMBL" id="MBD0852586.1"/>
    </source>
</evidence>
<dbReference type="RefSeq" id="WP_188315704.1">
    <property type="nucleotide sequence ID" value="NZ_JABTCG010000011.1"/>
</dbReference>
<evidence type="ECO:0000256" key="4">
    <source>
        <dbReference type="ARBA" id="ARBA00022692"/>
    </source>
</evidence>